<evidence type="ECO:0000256" key="1">
    <source>
        <dbReference type="SAM" id="Coils"/>
    </source>
</evidence>
<proteinExistence type="predicted"/>
<reference evidence="3" key="2">
    <citation type="submission" date="2024-02" db="EMBL/GenBank/DDBJ databases">
        <authorList>
            <consortium name="Clinical and Environmental Microbiology Branch: Whole genome sequencing antimicrobial resistance pathogens in the healthcare setting"/>
        </authorList>
    </citation>
    <scope>NUCLEOTIDE SEQUENCE</scope>
    <source>
        <strain evidence="3">2023QG-00028</strain>
    </source>
</reference>
<keyword evidence="2" id="KW-0812">Transmembrane</keyword>
<evidence type="ECO:0000313" key="5">
    <source>
        <dbReference type="Proteomes" id="UP000188967"/>
    </source>
</evidence>
<name>A0A1V2GKC1_ECOLX</name>
<organism evidence="4 5">
    <name type="scientific">Escherichia coli</name>
    <dbReference type="NCBI Taxonomy" id="562"/>
    <lineage>
        <taxon>Bacteria</taxon>
        <taxon>Pseudomonadati</taxon>
        <taxon>Pseudomonadota</taxon>
        <taxon>Gammaproteobacteria</taxon>
        <taxon>Enterobacterales</taxon>
        <taxon>Enterobacteriaceae</taxon>
        <taxon>Escherichia</taxon>
    </lineage>
</organism>
<dbReference type="Proteomes" id="UP000188967">
    <property type="component" value="Unassembled WGS sequence"/>
</dbReference>
<accession>A0A1V2GKC1</accession>
<dbReference type="EMBL" id="MTPS01000031">
    <property type="protein sequence ID" value="ONG36536.1"/>
    <property type="molecule type" value="Genomic_DNA"/>
</dbReference>
<gene>
    <name evidence="4" type="ORF">BXT93_02410</name>
    <name evidence="3" type="ORF">PWL68_002071</name>
</gene>
<comment type="caution">
    <text evidence="4">The sequence shown here is derived from an EMBL/GenBank/DDBJ whole genome shotgun (WGS) entry which is preliminary data.</text>
</comment>
<feature type="coiled-coil region" evidence="1">
    <location>
        <begin position="185"/>
        <end position="241"/>
    </location>
</feature>
<sequence>MVFLFNTTQFPSNYSNNNVEHKPHNILKYINNFIITYQKTMQLLAIPLSALMNRHLQDYLTDWIRIKISQTRVFYGAVIVSSEESITESVKQTLKERVANPLWGYIILSWVGFNWKSIAIMCLSEASVVTRIQQITSTEDFYLKTLCYPVVLGFILATFFPYISNLVTLLQVKATAWRVRQKVEAENLEESARLASKLKIEAQKNKIEEEVLKIEVLKKEREQLQNDITDSNARADAARLLTEDAVKEYWRWVDKTAELLITLDNFNKLGNGMSMNQFKESVKNIIADDALDAALKNVRDKQSQMNKVKSNPTYSDTFRR</sequence>
<reference evidence="4 5" key="1">
    <citation type="submission" date="2017-01" db="EMBL/GenBank/DDBJ databases">
        <title>Draft genome sequence of an E. coli strain isolated from human, in Amazon, Brazil.</title>
        <authorList>
            <person name="Moura Q."/>
            <person name="Fernandes M.R."/>
            <person name="Cerdeira L."/>
            <person name="Vianello M."/>
            <person name="Souza T.A."/>
            <person name="Ienne S."/>
            <person name="Lincopan N."/>
        </authorList>
    </citation>
    <scope>NUCLEOTIDE SEQUENCE [LARGE SCALE GENOMIC DNA]</scope>
    <source>
        <strain evidence="4 5">ICBEcBL-II-13</strain>
    </source>
</reference>
<protein>
    <submittedName>
        <fullName evidence="4">Uncharacterized protein</fullName>
    </submittedName>
</protein>
<evidence type="ECO:0000256" key="2">
    <source>
        <dbReference type="SAM" id="Phobius"/>
    </source>
</evidence>
<dbReference type="AlphaFoldDB" id="A0A1V2GKC1"/>
<keyword evidence="2" id="KW-1133">Transmembrane helix</keyword>
<evidence type="ECO:0000313" key="3">
    <source>
        <dbReference type="EMBL" id="EMM9721965.1"/>
    </source>
</evidence>
<keyword evidence="2" id="KW-0472">Membrane</keyword>
<dbReference type="EMBL" id="ABKSHZ030000005">
    <property type="protein sequence ID" value="EMM9721965.1"/>
    <property type="molecule type" value="Genomic_DNA"/>
</dbReference>
<keyword evidence="1" id="KW-0175">Coiled coil</keyword>
<feature type="transmembrane region" description="Helical" evidence="2">
    <location>
        <begin position="141"/>
        <end position="163"/>
    </location>
</feature>
<evidence type="ECO:0000313" key="4">
    <source>
        <dbReference type="EMBL" id="ONG36536.1"/>
    </source>
</evidence>